<dbReference type="EMBL" id="CDGJ01000095">
    <property type="protein sequence ID" value="CEJ08800.1"/>
    <property type="molecule type" value="Genomic_DNA"/>
</dbReference>
<sequence>MYVFLMIVSIVMFFFSLALERSAWLTVVAVVFYVGTLIFMNTHNTKEVNRIYASEASRELSWKENIYHIRQNRLEEKLEEKNIRGKDEIQLVLDRVYKEAENRKFSGLLSRGAFIGMAIPLWSGFLQAWFRIATTSQLLAVLFLRAMSITASICLLSAVFGSVVKEMLNLESARIKGVAEMIDEILLKELLQEQRDSSLNVVNSQHRE</sequence>
<dbReference type="Proteomes" id="UP000836597">
    <property type="component" value="Chromosome"/>
</dbReference>
<proteinExistence type="predicted"/>
<keyword evidence="1" id="KW-1133">Transmembrane helix</keyword>
<feature type="transmembrane region" description="Helical" evidence="1">
    <location>
        <begin position="22"/>
        <end position="40"/>
    </location>
</feature>
<evidence type="ECO:0000313" key="2">
    <source>
        <dbReference type="EMBL" id="CAA7601290.1"/>
    </source>
</evidence>
<evidence type="ECO:0000313" key="4">
    <source>
        <dbReference type="Proteomes" id="UP001071230"/>
    </source>
</evidence>
<dbReference type="Proteomes" id="UP001071230">
    <property type="component" value="Unassembled WGS sequence"/>
</dbReference>
<evidence type="ECO:0000313" key="3">
    <source>
        <dbReference type="EMBL" id="CEJ08800.1"/>
    </source>
</evidence>
<keyword evidence="4" id="KW-1185">Reference proteome</keyword>
<name>A0A8S0X524_9FIRM</name>
<feature type="transmembrane region" description="Helical" evidence="1">
    <location>
        <begin position="142"/>
        <end position="164"/>
    </location>
</feature>
<feature type="transmembrane region" description="Helical" evidence="1">
    <location>
        <begin position="108"/>
        <end position="130"/>
    </location>
</feature>
<dbReference type="EMBL" id="LR746496">
    <property type="protein sequence ID" value="CAA7601290.1"/>
    <property type="molecule type" value="Genomic_DNA"/>
</dbReference>
<evidence type="ECO:0000256" key="1">
    <source>
        <dbReference type="SAM" id="Phobius"/>
    </source>
</evidence>
<keyword evidence="1" id="KW-0472">Membrane</keyword>
<dbReference type="KEGG" id="aacx:DEACI_1944"/>
<keyword evidence="1" id="KW-0812">Transmembrane</keyword>
<dbReference type="AlphaFoldDB" id="A0A8S0X524"/>
<protein>
    <submittedName>
        <fullName evidence="2">Uncharacterized protein</fullName>
    </submittedName>
</protein>
<gene>
    <name evidence="2" type="ORF">DEACI_1944</name>
    <name evidence="3" type="ORF">DEACI_3280</name>
</gene>
<organism evidence="2">
    <name type="scientific">Acididesulfobacillus acetoxydans</name>
    <dbReference type="NCBI Taxonomy" id="1561005"/>
    <lineage>
        <taxon>Bacteria</taxon>
        <taxon>Bacillati</taxon>
        <taxon>Bacillota</taxon>
        <taxon>Clostridia</taxon>
        <taxon>Eubacteriales</taxon>
        <taxon>Peptococcaceae</taxon>
        <taxon>Acididesulfobacillus</taxon>
    </lineage>
</organism>
<reference evidence="2" key="2">
    <citation type="submission" date="2020-01" db="EMBL/GenBank/DDBJ databases">
        <authorList>
            <person name="Hornung B."/>
        </authorList>
    </citation>
    <scope>NUCLEOTIDE SEQUENCE</scope>
    <source>
        <strain evidence="2">PacBioINE</strain>
    </source>
</reference>
<accession>A0A8S0X524</accession>
<reference evidence="3" key="1">
    <citation type="submission" date="2014-11" db="EMBL/GenBank/DDBJ databases">
        <authorList>
            <person name="Hornung B.V."/>
        </authorList>
    </citation>
    <scope>NUCLEOTIDE SEQUENCE</scope>
    <source>
        <strain evidence="3">INE</strain>
    </source>
</reference>